<dbReference type="Proteomes" id="UP001617351">
    <property type="component" value="Unassembled WGS sequence"/>
</dbReference>
<gene>
    <name evidence="2" type="ORF">ACIO7M_24945</name>
</gene>
<reference evidence="2 3" key="1">
    <citation type="submission" date="2024-10" db="EMBL/GenBank/DDBJ databases">
        <title>The Natural Products Discovery Center: Release of the First 8490 Sequenced Strains for Exploring Actinobacteria Biosynthetic Diversity.</title>
        <authorList>
            <person name="Kalkreuter E."/>
            <person name="Kautsar S.A."/>
            <person name="Yang D."/>
            <person name="Bader C.D."/>
            <person name="Teijaro C.N."/>
            <person name="Fluegel L."/>
            <person name="Davis C.M."/>
            <person name="Simpson J.R."/>
            <person name="Lauterbach L."/>
            <person name="Steele A.D."/>
            <person name="Gui C."/>
            <person name="Meng S."/>
            <person name="Li G."/>
            <person name="Viehrig K."/>
            <person name="Ye F."/>
            <person name="Su P."/>
            <person name="Kiefer A.F."/>
            <person name="Nichols A."/>
            <person name="Cepeda A.J."/>
            <person name="Yan W."/>
            <person name="Fan B."/>
            <person name="Jiang Y."/>
            <person name="Adhikari A."/>
            <person name="Zheng C.-J."/>
            <person name="Schuster L."/>
            <person name="Cowan T.M."/>
            <person name="Smanski M.J."/>
            <person name="Chevrette M.G."/>
            <person name="De Carvalho L.P.S."/>
            <person name="Shen B."/>
        </authorList>
    </citation>
    <scope>NUCLEOTIDE SEQUENCE [LARGE SCALE GENOMIC DNA]</scope>
    <source>
        <strain evidence="2 3">NPDC087220</strain>
    </source>
</reference>
<feature type="chain" id="PRO_5045931134" description="ATP-binding protein" evidence="1">
    <location>
        <begin position="34"/>
        <end position="101"/>
    </location>
</feature>
<evidence type="ECO:0000313" key="2">
    <source>
        <dbReference type="EMBL" id="MFJ2824339.1"/>
    </source>
</evidence>
<sequence length="101" mass="9625">MNAKNTKNAVKRGLAALALSSGALGLAAGAAHADGTNLQAAAPLAKRVGDIVDHPGQAVQDTKTALEVTGAAAGSATKSTNASLAGAGSALQTLPQGPGVK</sequence>
<dbReference type="RefSeq" id="WP_365513054.1">
    <property type="nucleotide sequence ID" value="NZ_JBFANW010000398.1"/>
</dbReference>
<feature type="signal peptide" evidence="1">
    <location>
        <begin position="1"/>
        <end position="33"/>
    </location>
</feature>
<evidence type="ECO:0008006" key="4">
    <source>
        <dbReference type="Google" id="ProtNLM"/>
    </source>
</evidence>
<protein>
    <recommendedName>
        <fullName evidence="4">ATP-binding protein</fullName>
    </recommendedName>
</protein>
<accession>A0ABW8EM50</accession>
<evidence type="ECO:0000256" key="1">
    <source>
        <dbReference type="SAM" id="SignalP"/>
    </source>
</evidence>
<keyword evidence="1" id="KW-0732">Signal</keyword>
<proteinExistence type="predicted"/>
<comment type="caution">
    <text evidence="2">The sequence shown here is derived from an EMBL/GenBank/DDBJ whole genome shotgun (WGS) entry which is preliminary data.</text>
</comment>
<keyword evidence="3" id="KW-1185">Reference proteome</keyword>
<dbReference type="EMBL" id="JBIUYY010000012">
    <property type="protein sequence ID" value="MFJ2824339.1"/>
    <property type="molecule type" value="Genomic_DNA"/>
</dbReference>
<name>A0ABW8EM50_STRT5</name>
<evidence type="ECO:0000313" key="3">
    <source>
        <dbReference type="Proteomes" id="UP001617351"/>
    </source>
</evidence>
<organism evidence="2 3">
    <name type="scientific">Streptomyces toxytricini</name>
    <name type="common">Actinomyces toxytricini</name>
    <dbReference type="NCBI Taxonomy" id="67369"/>
    <lineage>
        <taxon>Bacteria</taxon>
        <taxon>Bacillati</taxon>
        <taxon>Actinomycetota</taxon>
        <taxon>Actinomycetes</taxon>
        <taxon>Kitasatosporales</taxon>
        <taxon>Streptomycetaceae</taxon>
        <taxon>Streptomyces</taxon>
    </lineage>
</organism>